<sequence>EIESNNQSKENLIKLAITIVCFLGLCNAMESPQYKVVYLAKSEFEIRLYTQFSWMYVPVVSLISFKKIHPKWLEYIQGANLNFSKIAMTVLALTSIVPGAGPRYSSAYFFRFYLPVKFQANPPSPLPELNLKLPA</sequence>
<protein>
    <submittedName>
        <fullName evidence="3">Uncharacterized protein</fullName>
    </submittedName>
</protein>
<dbReference type="PANTHER" id="PTHR11220">
    <property type="entry name" value="HEME-BINDING PROTEIN-RELATED"/>
    <property type="match status" value="1"/>
</dbReference>
<name>A0A7J6FGM2_CANSA</name>
<reference evidence="3 4" key="1">
    <citation type="journal article" date="2020" name="bioRxiv">
        <title>Sequence and annotation of 42 cannabis genomes reveals extensive copy number variation in cannabinoid synthesis and pathogen resistance genes.</title>
        <authorList>
            <person name="Mckernan K.J."/>
            <person name="Helbert Y."/>
            <person name="Kane L.T."/>
            <person name="Ebling H."/>
            <person name="Zhang L."/>
            <person name="Liu B."/>
            <person name="Eaton Z."/>
            <person name="Mclaughlin S."/>
            <person name="Kingan S."/>
            <person name="Baybayan P."/>
            <person name="Concepcion G."/>
            <person name="Jordan M."/>
            <person name="Riva A."/>
            <person name="Barbazuk W."/>
            <person name="Harkins T."/>
        </authorList>
    </citation>
    <scope>NUCLEOTIDE SEQUENCE [LARGE SCALE GENOMIC DNA]</scope>
    <source>
        <strain evidence="4">cv. Jamaican Lion 4</strain>
        <tissue evidence="3">Leaf</tissue>
    </source>
</reference>
<dbReference type="EMBL" id="JAATIQ010000211">
    <property type="protein sequence ID" value="KAF4369852.1"/>
    <property type="molecule type" value="Genomic_DNA"/>
</dbReference>
<dbReference type="Pfam" id="PF04832">
    <property type="entry name" value="SOUL"/>
    <property type="match status" value="1"/>
</dbReference>
<organism evidence="3 4">
    <name type="scientific">Cannabis sativa</name>
    <name type="common">Hemp</name>
    <name type="synonym">Marijuana</name>
    <dbReference type="NCBI Taxonomy" id="3483"/>
    <lineage>
        <taxon>Eukaryota</taxon>
        <taxon>Viridiplantae</taxon>
        <taxon>Streptophyta</taxon>
        <taxon>Embryophyta</taxon>
        <taxon>Tracheophyta</taxon>
        <taxon>Spermatophyta</taxon>
        <taxon>Magnoliopsida</taxon>
        <taxon>eudicotyledons</taxon>
        <taxon>Gunneridae</taxon>
        <taxon>Pentapetalae</taxon>
        <taxon>rosids</taxon>
        <taxon>fabids</taxon>
        <taxon>Rosales</taxon>
        <taxon>Cannabaceae</taxon>
        <taxon>Cannabis</taxon>
    </lineage>
</organism>
<dbReference type="Gene3D" id="3.20.80.10">
    <property type="entry name" value="Regulatory factor, effector binding domain"/>
    <property type="match status" value="1"/>
</dbReference>
<keyword evidence="2" id="KW-0472">Membrane</keyword>
<evidence type="ECO:0000256" key="1">
    <source>
        <dbReference type="ARBA" id="ARBA00009817"/>
    </source>
</evidence>
<keyword evidence="2" id="KW-1133">Transmembrane helix</keyword>
<comment type="similarity">
    <text evidence="1">Belongs to the HEBP family.</text>
</comment>
<evidence type="ECO:0000313" key="3">
    <source>
        <dbReference type="EMBL" id="KAF4369852.1"/>
    </source>
</evidence>
<feature type="non-terminal residue" evidence="3">
    <location>
        <position position="1"/>
    </location>
</feature>
<dbReference type="PANTHER" id="PTHR11220:SF1">
    <property type="entry name" value="HEME-BINDING PROTEIN 2"/>
    <property type="match status" value="1"/>
</dbReference>
<evidence type="ECO:0000256" key="2">
    <source>
        <dbReference type="SAM" id="Phobius"/>
    </source>
</evidence>
<comment type="caution">
    <text evidence="3">The sequence shown here is derived from an EMBL/GenBank/DDBJ whole genome shotgun (WGS) entry which is preliminary data.</text>
</comment>
<dbReference type="InterPro" id="IPR006917">
    <property type="entry name" value="SOUL_heme-bd"/>
</dbReference>
<accession>A0A7J6FGM2</accession>
<dbReference type="AlphaFoldDB" id="A0A7J6FGM2"/>
<evidence type="ECO:0000313" key="4">
    <source>
        <dbReference type="Proteomes" id="UP000583929"/>
    </source>
</evidence>
<feature type="transmembrane region" description="Helical" evidence="2">
    <location>
        <begin position="46"/>
        <end position="65"/>
    </location>
</feature>
<dbReference type="Proteomes" id="UP000583929">
    <property type="component" value="Unassembled WGS sequence"/>
</dbReference>
<feature type="transmembrane region" description="Helical" evidence="2">
    <location>
        <begin position="12"/>
        <end position="34"/>
    </location>
</feature>
<keyword evidence="4" id="KW-1185">Reference proteome</keyword>
<gene>
    <name evidence="3" type="ORF">G4B88_026902</name>
</gene>
<keyword evidence="2" id="KW-0812">Transmembrane</keyword>
<dbReference type="SUPFAM" id="SSF55136">
    <property type="entry name" value="Probable bacterial effector-binding domain"/>
    <property type="match status" value="1"/>
</dbReference>
<dbReference type="InterPro" id="IPR011256">
    <property type="entry name" value="Reg_factor_effector_dom_sf"/>
</dbReference>
<proteinExistence type="inferred from homology"/>